<dbReference type="KEGG" id="dol:Dole_1572"/>
<keyword evidence="1" id="KW-0472">Membrane</keyword>
<dbReference type="AlphaFoldDB" id="A8ZZX6"/>
<reference evidence="2 3" key="1">
    <citation type="submission" date="2007-10" db="EMBL/GenBank/DDBJ databases">
        <title>Complete sequence of Desulfococcus oleovorans Hxd3.</title>
        <authorList>
            <consortium name="US DOE Joint Genome Institute"/>
            <person name="Copeland A."/>
            <person name="Lucas S."/>
            <person name="Lapidus A."/>
            <person name="Barry K."/>
            <person name="Glavina del Rio T."/>
            <person name="Dalin E."/>
            <person name="Tice H."/>
            <person name="Pitluck S."/>
            <person name="Kiss H."/>
            <person name="Brettin T."/>
            <person name="Bruce D."/>
            <person name="Detter J.C."/>
            <person name="Han C."/>
            <person name="Schmutz J."/>
            <person name="Larimer F."/>
            <person name="Land M."/>
            <person name="Hauser L."/>
            <person name="Kyrpides N."/>
            <person name="Kim E."/>
            <person name="Wawrik B."/>
            <person name="Richardson P."/>
        </authorList>
    </citation>
    <scope>NUCLEOTIDE SEQUENCE [LARGE SCALE GENOMIC DNA]</scope>
    <source>
        <strain evidence="3">DSM 6200 / JCM 39069 / Hxd3</strain>
    </source>
</reference>
<sequence length="75" mass="8381">MGSFKYYIPGLLLLGGSFLIIAFPQILVAIVAAMVFMAGITALGLGNMMKNYEQELKNRGEGGFAEMFFRRRGRW</sequence>
<dbReference type="RefSeq" id="WP_012174992.1">
    <property type="nucleotide sequence ID" value="NC_009943.1"/>
</dbReference>
<evidence type="ECO:0000313" key="3">
    <source>
        <dbReference type="Proteomes" id="UP000008561"/>
    </source>
</evidence>
<keyword evidence="3" id="KW-1185">Reference proteome</keyword>
<proteinExistence type="predicted"/>
<evidence type="ECO:0000256" key="1">
    <source>
        <dbReference type="SAM" id="Phobius"/>
    </source>
</evidence>
<keyword evidence="1" id="KW-1133">Transmembrane helix</keyword>
<organism evidence="2 3">
    <name type="scientific">Desulfosudis oleivorans (strain DSM 6200 / JCM 39069 / Hxd3)</name>
    <name type="common">Desulfococcus oleovorans</name>
    <dbReference type="NCBI Taxonomy" id="96561"/>
    <lineage>
        <taxon>Bacteria</taxon>
        <taxon>Pseudomonadati</taxon>
        <taxon>Thermodesulfobacteriota</taxon>
        <taxon>Desulfobacteria</taxon>
        <taxon>Desulfobacterales</taxon>
        <taxon>Desulfosudaceae</taxon>
        <taxon>Desulfosudis</taxon>
    </lineage>
</organism>
<dbReference type="HOGENOM" id="CLU_2665151_0_0_7"/>
<evidence type="ECO:0000313" key="2">
    <source>
        <dbReference type="EMBL" id="ABW67376.1"/>
    </source>
</evidence>
<name>A8ZZX6_DESOH</name>
<gene>
    <name evidence="2" type="ordered locus">Dole_1572</name>
</gene>
<accession>A8ZZX6</accession>
<feature type="transmembrane region" description="Helical" evidence="1">
    <location>
        <begin position="12"/>
        <end position="45"/>
    </location>
</feature>
<keyword evidence="1" id="KW-0812">Transmembrane</keyword>
<dbReference type="Proteomes" id="UP000008561">
    <property type="component" value="Chromosome"/>
</dbReference>
<protein>
    <submittedName>
        <fullName evidence="2">Uncharacterized protein</fullName>
    </submittedName>
</protein>
<dbReference type="EMBL" id="CP000859">
    <property type="protein sequence ID" value="ABW67376.1"/>
    <property type="molecule type" value="Genomic_DNA"/>
</dbReference>